<evidence type="ECO:0000313" key="2">
    <source>
        <dbReference type="EMBL" id="KAF4845571.1"/>
    </source>
</evidence>
<gene>
    <name evidence="2" type="ORF">CGCSCA2_v013542</name>
</gene>
<evidence type="ECO:0000256" key="1">
    <source>
        <dbReference type="SAM" id="MobiDB-lite"/>
    </source>
</evidence>
<accession>A0A9P5BMZ6</accession>
<dbReference type="AlphaFoldDB" id="A0A9P5BMZ6"/>
<keyword evidence="3" id="KW-1185">Reference proteome</keyword>
<feature type="region of interest" description="Disordered" evidence="1">
    <location>
        <begin position="1"/>
        <end position="34"/>
    </location>
</feature>
<feature type="compositionally biased region" description="Polar residues" evidence="1">
    <location>
        <begin position="1"/>
        <end position="15"/>
    </location>
</feature>
<comment type="caution">
    <text evidence="2">The sequence shown here is derived from an EMBL/GenBank/DDBJ whole genome shotgun (WGS) entry which is preliminary data.</text>
</comment>
<reference evidence="2" key="1">
    <citation type="submission" date="2019-06" db="EMBL/GenBank/DDBJ databases">
        <authorList>
            <person name="Gan P."/>
            <person name="Shirasu K."/>
        </authorList>
    </citation>
    <scope>NUCLEOTIDE SEQUENCE [LARGE SCALE GENOMIC DNA]</scope>
    <source>
        <strain evidence="2">CAD2</strain>
    </source>
</reference>
<proteinExistence type="predicted"/>
<protein>
    <submittedName>
        <fullName evidence="2">Uncharacterized protein</fullName>
    </submittedName>
</protein>
<evidence type="ECO:0000313" key="3">
    <source>
        <dbReference type="Proteomes" id="UP000711996"/>
    </source>
</evidence>
<organism evidence="2 3">
    <name type="scientific">Colletotrichum siamense</name>
    <name type="common">Anthracnose fungus</name>
    <dbReference type="NCBI Taxonomy" id="690259"/>
    <lineage>
        <taxon>Eukaryota</taxon>
        <taxon>Fungi</taxon>
        <taxon>Dikarya</taxon>
        <taxon>Ascomycota</taxon>
        <taxon>Pezizomycotina</taxon>
        <taxon>Sordariomycetes</taxon>
        <taxon>Hypocreomycetidae</taxon>
        <taxon>Glomerellales</taxon>
        <taxon>Glomerellaceae</taxon>
        <taxon>Colletotrichum</taxon>
        <taxon>Colletotrichum gloeosporioides species complex</taxon>
    </lineage>
</organism>
<dbReference type="Proteomes" id="UP000711996">
    <property type="component" value="Unassembled WGS sequence"/>
</dbReference>
<sequence length="76" mass="7954">MRFSLTASRMTSSPRGRQPRSTKEDASTVVPKPAKLPIITGQRKGASRMATAGGGDGGLLAWTLGLTMRSQGLPAK</sequence>
<name>A0A9P5BMZ6_COLSI</name>
<dbReference type="EMBL" id="QPMT01000070">
    <property type="protein sequence ID" value="KAF4845571.1"/>
    <property type="molecule type" value="Genomic_DNA"/>
</dbReference>